<comment type="caution">
    <text evidence="2">The sequence shown here is derived from an EMBL/GenBank/DDBJ whole genome shotgun (WGS) entry which is preliminary data.</text>
</comment>
<proteinExistence type="predicted"/>
<dbReference type="AlphaFoldDB" id="A0AAN8YJ89"/>
<sequence length="117" mass="12877">MSRIFHLHKAIVFHTQDESQKALGGEIHRGSEDNDHTALLVNRHGGSGFGGSGSRGRGGRGYGNPQKQQRGGGSYCDYCDMKGHNREDCNKQKHCTHCNMQGHTKDICFQLIGNPPD</sequence>
<reference evidence="2 3" key="1">
    <citation type="submission" date="2024-02" db="EMBL/GenBank/DDBJ databases">
        <title>de novo genome assembly of Solanum bulbocastanum strain 11H21.</title>
        <authorList>
            <person name="Hosaka A.J."/>
        </authorList>
    </citation>
    <scope>NUCLEOTIDE SEQUENCE [LARGE SCALE GENOMIC DNA]</scope>
    <source>
        <tissue evidence="2">Young leaves</tissue>
    </source>
</reference>
<evidence type="ECO:0000313" key="2">
    <source>
        <dbReference type="EMBL" id="KAK6794006.1"/>
    </source>
</evidence>
<evidence type="ECO:0000313" key="3">
    <source>
        <dbReference type="Proteomes" id="UP001371456"/>
    </source>
</evidence>
<keyword evidence="3" id="KW-1185">Reference proteome</keyword>
<gene>
    <name evidence="2" type="ORF">RDI58_007459</name>
</gene>
<dbReference type="PANTHER" id="PTHR34222:SF82">
    <property type="entry name" value="CCHC-TYPE DOMAIN-CONTAINING PROTEIN"/>
    <property type="match status" value="1"/>
</dbReference>
<dbReference type="PANTHER" id="PTHR34222">
    <property type="entry name" value="GAG_PRE-INTEGRS DOMAIN-CONTAINING PROTEIN"/>
    <property type="match status" value="1"/>
</dbReference>
<accession>A0AAN8YJ89</accession>
<feature type="region of interest" description="Disordered" evidence="1">
    <location>
        <begin position="41"/>
        <end position="73"/>
    </location>
</feature>
<organism evidence="2 3">
    <name type="scientific">Solanum bulbocastanum</name>
    <name type="common">Wild potato</name>
    <dbReference type="NCBI Taxonomy" id="147425"/>
    <lineage>
        <taxon>Eukaryota</taxon>
        <taxon>Viridiplantae</taxon>
        <taxon>Streptophyta</taxon>
        <taxon>Embryophyta</taxon>
        <taxon>Tracheophyta</taxon>
        <taxon>Spermatophyta</taxon>
        <taxon>Magnoliopsida</taxon>
        <taxon>eudicotyledons</taxon>
        <taxon>Gunneridae</taxon>
        <taxon>Pentapetalae</taxon>
        <taxon>asterids</taxon>
        <taxon>lamiids</taxon>
        <taxon>Solanales</taxon>
        <taxon>Solanaceae</taxon>
        <taxon>Solanoideae</taxon>
        <taxon>Solaneae</taxon>
        <taxon>Solanum</taxon>
    </lineage>
</organism>
<feature type="compositionally biased region" description="Gly residues" evidence="1">
    <location>
        <begin position="45"/>
        <end position="62"/>
    </location>
</feature>
<protein>
    <submittedName>
        <fullName evidence="2">Uncharacterized protein</fullName>
    </submittedName>
</protein>
<name>A0AAN8YJ89_SOLBU</name>
<evidence type="ECO:0000256" key="1">
    <source>
        <dbReference type="SAM" id="MobiDB-lite"/>
    </source>
</evidence>
<dbReference type="Proteomes" id="UP001371456">
    <property type="component" value="Unassembled WGS sequence"/>
</dbReference>
<dbReference type="EMBL" id="JBANQN010000003">
    <property type="protein sequence ID" value="KAK6794006.1"/>
    <property type="molecule type" value="Genomic_DNA"/>
</dbReference>